<evidence type="ECO:0000313" key="3">
    <source>
        <dbReference type="EMBL" id="GMR42541.1"/>
    </source>
</evidence>
<sequence length="114" mass="12576">EAVFGSTLSQISQQEGGALVPRFLRVVTELIEARGLDTDGIYRVSGNLSAIQKIRCSVDQDKYSLVVNEEDVHVLSGSLKLFFRELAESVFSSLLYEGIPAGSQTEWKDTTHQV</sequence>
<dbReference type="GO" id="GO:0005096">
    <property type="term" value="F:GTPase activator activity"/>
    <property type="evidence" value="ECO:0007669"/>
    <property type="project" value="UniProtKB-KW"/>
</dbReference>
<dbReference type="InterPro" id="IPR000198">
    <property type="entry name" value="RhoGAP_dom"/>
</dbReference>
<dbReference type="InterPro" id="IPR008936">
    <property type="entry name" value="Rho_GTPase_activation_prot"/>
</dbReference>
<name>A0AAN4ZKP4_9BILA</name>
<feature type="non-terminal residue" evidence="3">
    <location>
        <position position="1"/>
    </location>
</feature>
<evidence type="ECO:0000259" key="2">
    <source>
        <dbReference type="PROSITE" id="PS50238"/>
    </source>
</evidence>
<reference evidence="4" key="1">
    <citation type="submission" date="2022-10" db="EMBL/GenBank/DDBJ databases">
        <title>Genome assembly of Pristionchus species.</title>
        <authorList>
            <person name="Yoshida K."/>
            <person name="Sommer R.J."/>
        </authorList>
    </citation>
    <scope>NUCLEOTIDE SEQUENCE [LARGE SCALE GENOMIC DNA]</scope>
    <source>
        <strain evidence="4">RS5460</strain>
    </source>
</reference>
<evidence type="ECO:0000256" key="1">
    <source>
        <dbReference type="ARBA" id="ARBA00022468"/>
    </source>
</evidence>
<accession>A0AAN4ZKP4</accession>
<dbReference type="PANTHER" id="PTHR23176">
    <property type="entry name" value="RHO/RAC/CDC GTPASE-ACTIVATING PROTEIN"/>
    <property type="match status" value="1"/>
</dbReference>
<dbReference type="GO" id="GO:0007165">
    <property type="term" value="P:signal transduction"/>
    <property type="evidence" value="ECO:0007669"/>
    <property type="project" value="InterPro"/>
</dbReference>
<dbReference type="PROSITE" id="PS50238">
    <property type="entry name" value="RHOGAP"/>
    <property type="match status" value="1"/>
</dbReference>
<evidence type="ECO:0000313" key="4">
    <source>
        <dbReference type="Proteomes" id="UP001328107"/>
    </source>
</evidence>
<organism evidence="3 4">
    <name type="scientific">Pristionchus mayeri</name>
    <dbReference type="NCBI Taxonomy" id="1317129"/>
    <lineage>
        <taxon>Eukaryota</taxon>
        <taxon>Metazoa</taxon>
        <taxon>Ecdysozoa</taxon>
        <taxon>Nematoda</taxon>
        <taxon>Chromadorea</taxon>
        <taxon>Rhabditida</taxon>
        <taxon>Rhabditina</taxon>
        <taxon>Diplogasteromorpha</taxon>
        <taxon>Diplogasteroidea</taxon>
        <taxon>Neodiplogasteridae</taxon>
        <taxon>Pristionchus</taxon>
    </lineage>
</organism>
<proteinExistence type="predicted"/>
<dbReference type="GO" id="GO:0005737">
    <property type="term" value="C:cytoplasm"/>
    <property type="evidence" value="ECO:0007669"/>
    <property type="project" value="TreeGrafter"/>
</dbReference>
<gene>
    <name evidence="3" type="ORF">PMAYCL1PPCAC_12736</name>
</gene>
<dbReference type="Proteomes" id="UP001328107">
    <property type="component" value="Unassembled WGS sequence"/>
</dbReference>
<protein>
    <recommendedName>
        <fullName evidence="2">Rho-GAP domain-containing protein</fullName>
    </recommendedName>
</protein>
<dbReference type="InterPro" id="IPR050729">
    <property type="entry name" value="Rho-GAP"/>
</dbReference>
<dbReference type="SMART" id="SM00324">
    <property type="entry name" value="RhoGAP"/>
    <property type="match status" value="1"/>
</dbReference>
<keyword evidence="4" id="KW-1185">Reference proteome</keyword>
<keyword evidence="1" id="KW-0343">GTPase activation</keyword>
<dbReference type="AlphaFoldDB" id="A0AAN4ZKP4"/>
<dbReference type="EMBL" id="BTRK01000003">
    <property type="protein sequence ID" value="GMR42541.1"/>
    <property type="molecule type" value="Genomic_DNA"/>
</dbReference>
<dbReference type="Pfam" id="PF00620">
    <property type="entry name" value="RhoGAP"/>
    <property type="match status" value="1"/>
</dbReference>
<comment type="caution">
    <text evidence="3">The sequence shown here is derived from an EMBL/GenBank/DDBJ whole genome shotgun (WGS) entry which is preliminary data.</text>
</comment>
<feature type="domain" description="Rho-GAP" evidence="2">
    <location>
        <begin position="6"/>
        <end position="114"/>
    </location>
</feature>
<dbReference type="SUPFAM" id="SSF48350">
    <property type="entry name" value="GTPase activation domain, GAP"/>
    <property type="match status" value="1"/>
</dbReference>
<dbReference type="PANTHER" id="PTHR23176:SF129">
    <property type="entry name" value="RHO GTPASE ACTIVATING PROTEIN AT 16F, ISOFORM E-RELATED"/>
    <property type="match status" value="1"/>
</dbReference>
<dbReference type="Gene3D" id="1.10.555.10">
    <property type="entry name" value="Rho GTPase activation protein"/>
    <property type="match status" value="1"/>
</dbReference>